<dbReference type="PANTHER" id="PTHR24349">
    <property type="entry name" value="SERINE/THREONINE-PROTEIN KINASE"/>
    <property type="match status" value="1"/>
</dbReference>
<proteinExistence type="inferred from homology"/>
<dbReference type="Gene3D" id="3.30.200.20">
    <property type="entry name" value="Phosphorylase Kinase, domain 1"/>
    <property type="match status" value="1"/>
</dbReference>
<name>A0A059CGU8_EUCGR</name>
<dbReference type="GO" id="GO:0009931">
    <property type="term" value="F:calcium-dependent protein serine/threonine kinase activity"/>
    <property type="evidence" value="ECO:0000318"/>
    <property type="project" value="GO_Central"/>
</dbReference>
<dbReference type="InterPro" id="IPR017441">
    <property type="entry name" value="Protein_kinase_ATP_BS"/>
</dbReference>
<dbReference type="SMART" id="SM00220">
    <property type="entry name" value="S_TKc"/>
    <property type="match status" value="1"/>
</dbReference>
<dbReference type="InterPro" id="IPR000719">
    <property type="entry name" value="Prot_kinase_dom"/>
</dbReference>
<feature type="compositionally biased region" description="Basic and acidic residues" evidence="8">
    <location>
        <begin position="463"/>
        <end position="473"/>
    </location>
</feature>
<dbReference type="CDD" id="cd05117">
    <property type="entry name" value="STKc_CAMK"/>
    <property type="match status" value="1"/>
</dbReference>
<evidence type="ECO:0000256" key="8">
    <source>
        <dbReference type="SAM" id="MobiDB-lite"/>
    </source>
</evidence>
<evidence type="ECO:0000256" key="2">
    <source>
        <dbReference type="ARBA" id="ARBA00022527"/>
    </source>
</evidence>
<keyword evidence="5" id="KW-0418">Kinase</keyword>
<dbReference type="InParanoid" id="A0A059CGU8"/>
<dbReference type="FunFam" id="1.10.510.10:FF:000668">
    <property type="entry name" value="Phosphoenolpyruvate carboxylase kinase"/>
    <property type="match status" value="1"/>
</dbReference>
<evidence type="ECO:0000256" key="3">
    <source>
        <dbReference type="ARBA" id="ARBA00022679"/>
    </source>
</evidence>
<dbReference type="PROSITE" id="PS50011">
    <property type="entry name" value="PROTEIN_KINASE_DOM"/>
    <property type="match status" value="1"/>
</dbReference>
<dbReference type="InterPro" id="IPR050205">
    <property type="entry name" value="CDPK_Ser/Thr_kinases"/>
</dbReference>
<dbReference type="EMBL" id="KK198756">
    <property type="protein sequence ID" value="KCW77617.1"/>
    <property type="molecule type" value="Genomic_DNA"/>
</dbReference>
<gene>
    <name evidence="10" type="ORF">EUGRSUZ_D01928</name>
</gene>
<feature type="domain" description="Protein kinase" evidence="9">
    <location>
        <begin position="45"/>
        <end position="303"/>
    </location>
</feature>
<dbReference type="InterPro" id="IPR011009">
    <property type="entry name" value="Kinase-like_dom_sf"/>
</dbReference>
<dbReference type="GO" id="GO:0035556">
    <property type="term" value="P:intracellular signal transduction"/>
    <property type="evidence" value="ECO:0000318"/>
    <property type="project" value="GO_Central"/>
</dbReference>
<feature type="compositionally biased region" description="Basic residues" evidence="8">
    <location>
        <begin position="481"/>
        <end position="490"/>
    </location>
</feature>
<dbReference type="Pfam" id="PF00069">
    <property type="entry name" value="Pkinase"/>
    <property type="match status" value="1"/>
</dbReference>
<dbReference type="GO" id="GO:0005516">
    <property type="term" value="F:calmodulin binding"/>
    <property type="evidence" value="ECO:0000318"/>
    <property type="project" value="GO_Central"/>
</dbReference>
<dbReference type="PROSITE" id="PS00107">
    <property type="entry name" value="PROTEIN_KINASE_ATP"/>
    <property type="match status" value="1"/>
</dbReference>
<dbReference type="GO" id="GO:0005634">
    <property type="term" value="C:nucleus"/>
    <property type="evidence" value="ECO:0000318"/>
    <property type="project" value="GO_Central"/>
</dbReference>
<accession>A0A059CGU8</accession>
<evidence type="ECO:0000256" key="1">
    <source>
        <dbReference type="ARBA" id="ARBA00005354"/>
    </source>
</evidence>
<evidence type="ECO:0000259" key="9">
    <source>
        <dbReference type="PROSITE" id="PS50011"/>
    </source>
</evidence>
<dbReference type="SUPFAM" id="SSF56112">
    <property type="entry name" value="Protein kinase-like (PK-like)"/>
    <property type="match status" value="1"/>
</dbReference>
<keyword evidence="6 7" id="KW-0067">ATP-binding</keyword>
<dbReference type="FunFam" id="3.30.200.20:FF:000042">
    <property type="entry name" value="Aurora kinase A"/>
    <property type="match status" value="1"/>
</dbReference>
<comment type="similarity">
    <text evidence="1">Belongs to the protein kinase superfamily. CAMK Ser/Thr protein kinase family. CaMK subfamily.</text>
</comment>
<dbReference type="InterPro" id="IPR008271">
    <property type="entry name" value="Ser/Thr_kinase_AS"/>
</dbReference>
<sequence>MEIASSDGGTGFSNSSVQLRKCYKVSSLTETILGSSQVACLKDRYVLEEQLGWGQFGVIRACSDKLTGEVLACKSIAKDRLVRPDDLQSVKLEIEIMSRLSGHPNVVNLKAVYEEEDCVHLLMELCVGGELFHRLEKHGSFSEKEARVLFKQLMQVIEYCHDNGIVHRDLKPENILLVSTSSSSPIKLADFGLATYIRPGQRLHGTVGSPFYIAPEVLVGGYSQAADVWSAGVILYILLSGVPPFWGKTRSKIFEAVRAANLRFPASHWEGISSLAKDLIAGMLQLDPTKRLTAAEVIDHPWMELCEQGVQEPSARGNLGREMLEVGGSSFSTPFIARVQDYSFSYESHAVGANSMEQSPAFTCKSSFSSYLVSDECSTSSIEGFSFTSASKSSPSGPGFPSSVPSMPSFTFFGLGLGLGPAAEQRNDLLECQTNMSITTVSNGGFAKPLILPDSSVLGKHDVEAEQRSETRRAGTGGSRALRKHSKRNHTIGFGEHDQIDFVVAESVIRWASCTHIPTIPSLRLSLVC</sequence>
<dbReference type="OMA" id="SCACASK"/>
<feature type="binding site" evidence="7">
    <location>
        <position position="78"/>
    </location>
    <ligand>
        <name>ATP</name>
        <dbReference type="ChEBI" id="CHEBI:30616"/>
    </ligand>
</feature>
<evidence type="ECO:0000313" key="10">
    <source>
        <dbReference type="EMBL" id="KCW77617.1"/>
    </source>
</evidence>
<dbReference type="AlphaFoldDB" id="A0A059CGU8"/>
<dbReference type="FunCoup" id="A0A059CGU8">
    <property type="interactions" value="910"/>
</dbReference>
<dbReference type="Gene3D" id="1.10.510.10">
    <property type="entry name" value="Transferase(Phosphotransferase) domain 1"/>
    <property type="match status" value="1"/>
</dbReference>
<dbReference type="eggNOG" id="KOG0032">
    <property type="taxonomic scope" value="Eukaryota"/>
</dbReference>
<evidence type="ECO:0000256" key="6">
    <source>
        <dbReference type="ARBA" id="ARBA00022840"/>
    </source>
</evidence>
<keyword evidence="2" id="KW-0723">Serine/threonine-protein kinase</keyword>
<keyword evidence="4 7" id="KW-0547">Nucleotide-binding</keyword>
<dbReference type="Gramene" id="KCW77617">
    <property type="protein sequence ID" value="KCW77617"/>
    <property type="gene ID" value="EUGRSUZ_D01928"/>
</dbReference>
<organism evidence="10">
    <name type="scientific">Eucalyptus grandis</name>
    <name type="common">Flooded gum</name>
    <dbReference type="NCBI Taxonomy" id="71139"/>
    <lineage>
        <taxon>Eukaryota</taxon>
        <taxon>Viridiplantae</taxon>
        <taxon>Streptophyta</taxon>
        <taxon>Embryophyta</taxon>
        <taxon>Tracheophyta</taxon>
        <taxon>Spermatophyta</taxon>
        <taxon>Magnoliopsida</taxon>
        <taxon>eudicotyledons</taxon>
        <taxon>Gunneridae</taxon>
        <taxon>Pentapetalae</taxon>
        <taxon>rosids</taxon>
        <taxon>malvids</taxon>
        <taxon>Myrtales</taxon>
        <taxon>Myrtaceae</taxon>
        <taxon>Myrtoideae</taxon>
        <taxon>Eucalypteae</taxon>
        <taxon>Eucalyptus</taxon>
    </lineage>
</organism>
<dbReference type="OrthoDB" id="40902at2759"/>
<evidence type="ECO:0000256" key="5">
    <source>
        <dbReference type="ARBA" id="ARBA00022777"/>
    </source>
</evidence>
<reference evidence="10" key="1">
    <citation type="submission" date="2013-07" db="EMBL/GenBank/DDBJ databases">
        <title>The genome of Eucalyptus grandis.</title>
        <authorList>
            <person name="Schmutz J."/>
            <person name="Hayes R."/>
            <person name="Myburg A."/>
            <person name="Tuskan G."/>
            <person name="Grattapaglia D."/>
            <person name="Rokhsar D.S."/>
        </authorList>
    </citation>
    <scope>NUCLEOTIDE SEQUENCE</scope>
    <source>
        <tissue evidence="10">Leaf extractions</tissue>
    </source>
</reference>
<dbReference type="PROSITE" id="PS00108">
    <property type="entry name" value="PROTEIN_KINASE_ST"/>
    <property type="match status" value="1"/>
</dbReference>
<dbReference type="GO" id="GO:0005737">
    <property type="term" value="C:cytoplasm"/>
    <property type="evidence" value="ECO:0000318"/>
    <property type="project" value="GO_Central"/>
</dbReference>
<evidence type="ECO:0000256" key="4">
    <source>
        <dbReference type="ARBA" id="ARBA00022741"/>
    </source>
</evidence>
<protein>
    <recommendedName>
        <fullName evidence="9">Protein kinase domain-containing protein</fullName>
    </recommendedName>
</protein>
<evidence type="ECO:0000256" key="7">
    <source>
        <dbReference type="PROSITE-ProRule" id="PRU10141"/>
    </source>
</evidence>
<dbReference type="STRING" id="71139.A0A059CGU8"/>
<feature type="region of interest" description="Disordered" evidence="8">
    <location>
        <begin position="463"/>
        <end position="490"/>
    </location>
</feature>
<dbReference type="GO" id="GO:0005524">
    <property type="term" value="F:ATP binding"/>
    <property type="evidence" value="ECO:0007669"/>
    <property type="project" value="UniProtKB-UniRule"/>
</dbReference>
<dbReference type="GO" id="GO:0004683">
    <property type="term" value="F:calcium/calmodulin-dependent protein kinase activity"/>
    <property type="evidence" value="ECO:0000318"/>
    <property type="project" value="GO_Central"/>
</dbReference>
<keyword evidence="3" id="KW-0808">Transferase</keyword>